<evidence type="ECO:0000313" key="2">
    <source>
        <dbReference type="EMBL" id="TXC07797.1"/>
    </source>
</evidence>
<proteinExistence type="predicted"/>
<organism evidence="2 3">
    <name type="scientific">Fusarium oxysporum f. sp. cubense</name>
    <dbReference type="NCBI Taxonomy" id="61366"/>
    <lineage>
        <taxon>Eukaryota</taxon>
        <taxon>Fungi</taxon>
        <taxon>Dikarya</taxon>
        <taxon>Ascomycota</taxon>
        <taxon>Pezizomycotina</taxon>
        <taxon>Sordariomycetes</taxon>
        <taxon>Hypocreomycetidae</taxon>
        <taxon>Hypocreales</taxon>
        <taxon>Nectriaceae</taxon>
        <taxon>Fusarium</taxon>
        <taxon>Fusarium oxysporum species complex</taxon>
    </lineage>
</organism>
<dbReference type="AlphaFoldDB" id="A0A5C6TAH4"/>
<accession>A0A5C6TAH4</accession>
<sequence length="100" mass="10861">MEGHRMPLRVPSSQDQTGIAGSPHLYRWACGAVCKRYAALRVETRRGTCVLVARSTELSVPGMVRHPMLRVSPDHPSSIQGPSGDVTTKLARSLINPTTP</sequence>
<evidence type="ECO:0000313" key="3">
    <source>
        <dbReference type="Proteomes" id="UP000321331"/>
    </source>
</evidence>
<reference evidence="2 3" key="1">
    <citation type="submission" date="2019-07" db="EMBL/GenBank/DDBJ databases">
        <title>The First High-Quality Draft Genome Sequence of the Causal Agent of the Current Panama Disease Epidemic.</title>
        <authorList>
            <person name="Warmington R.J."/>
            <person name="Kay W."/>
            <person name="Jeffries A."/>
            <person name="Bebber D."/>
            <person name="Moore K."/>
            <person name="Studholme D.J."/>
        </authorList>
    </citation>
    <scope>NUCLEOTIDE SEQUENCE [LARGE SCALE GENOMIC DNA]</scope>
    <source>
        <strain evidence="2 3">TR4</strain>
    </source>
</reference>
<gene>
    <name evidence="2" type="ORF">FocTR4_00003935</name>
</gene>
<dbReference type="EMBL" id="VMNF01000005">
    <property type="protein sequence ID" value="TXC07797.1"/>
    <property type="molecule type" value="Genomic_DNA"/>
</dbReference>
<name>A0A5C6TAH4_FUSOC</name>
<comment type="caution">
    <text evidence="2">The sequence shown here is derived from an EMBL/GenBank/DDBJ whole genome shotgun (WGS) entry which is preliminary data.</text>
</comment>
<dbReference type="Proteomes" id="UP000321331">
    <property type="component" value="Unassembled WGS sequence"/>
</dbReference>
<protein>
    <submittedName>
        <fullName evidence="2">Uncharacterized protein</fullName>
    </submittedName>
</protein>
<feature type="region of interest" description="Disordered" evidence="1">
    <location>
        <begin position="69"/>
        <end position="100"/>
    </location>
</feature>
<evidence type="ECO:0000256" key="1">
    <source>
        <dbReference type="SAM" id="MobiDB-lite"/>
    </source>
</evidence>